<dbReference type="InParanoid" id="D2V921"/>
<comment type="similarity">
    <text evidence="2">Belongs to the SNF2/RAD54 helicase family.</text>
</comment>
<evidence type="ECO:0000313" key="11">
    <source>
        <dbReference type="EMBL" id="EFC46901.1"/>
    </source>
</evidence>
<dbReference type="InterPro" id="IPR049730">
    <property type="entry name" value="SNF2/RAD54-like_C"/>
</dbReference>
<feature type="compositionally biased region" description="Basic residues" evidence="7">
    <location>
        <begin position="57"/>
        <end position="70"/>
    </location>
</feature>
<feature type="domain" description="Helicase ATP-binding" evidence="9">
    <location>
        <begin position="136"/>
        <end position="312"/>
    </location>
</feature>
<feature type="domain" description="Macro" evidence="8">
    <location>
        <begin position="839"/>
        <end position="1001"/>
    </location>
</feature>
<evidence type="ECO:0000313" key="12">
    <source>
        <dbReference type="Proteomes" id="UP000006671"/>
    </source>
</evidence>
<feature type="domain" description="Helicase C-terminal" evidence="10">
    <location>
        <begin position="466"/>
        <end position="627"/>
    </location>
</feature>
<gene>
    <name evidence="11" type="ORF">NAEGRDRAFT_65361</name>
</gene>
<dbReference type="AlphaFoldDB" id="D2V921"/>
<dbReference type="OMA" id="WQNELFR"/>
<dbReference type="KEGG" id="ngr:NAEGRDRAFT_65361"/>
<organism evidence="12">
    <name type="scientific">Naegleria gruberi</name>
    <name type="common">Amoeba</name>
    <dbReference type="NCBI Taxonomy" id="5762"/>
    <lineage>
        <taxon>Eukaryota</taxon>
        <taxon>Discoba</taxon>
        <taxon>Heterolobosea</taxon>
        <taxon>Tetramitia</taxon>
        <taxon>Eutetramitia</taxon>
        <taxon>Vahlkampfiidae</taxon>
        <taxon>Naegleria</taxon>
    </lineage>
</organism>
<dbReference type="Gene3D" id="3.40.50.300">
    <property type="entry name" value="P-loop containing nucleotide triphosphate hydrolases"/>
    <property type="match status" value="1"/>
</dbReference>
<keyword evidence="3" id="KW-0547">Nucleotide-binding</keyword>
<proteinExistence type="inferred from homology"/>
<dbReference type="SMART" id="SM00490">
    <property type="entry name" value="HELICc"/>
    <property type="match status" value="1"/>
</dbReference>
<dbReference type="Pfam" id="PF00176">
    <property type="entry name" value="SNF2-rel_dom"/>
    <property type="match status" value="1"/>
</dbReference>
<evidence type="ECO:0000256" key="5">
    <source>
        <dbReference type="ARBA" id="ARBA00022840"/>
    </source>
</evidence>
<dbReference type="InterPro" id="IPR027417">
    <property type="entry name" value="P-loop_NTPase"/>
</dbReference>
<keyword evidence="6" id="KW-0539">Nucleus</keyword>
<dbReference type="GO" id="GO:0006338">
    <property type="term" value="P:chromatin remodeling"/>
    <property type="evidence" value="ECO:0007669"/>
    <property type="project" value="InterPro"/>
</dbReference>
<dbReference type="GO" id="GO:0006281">
    <property type="term" value="P:DNA repair"/>
    <property type="evidence" value="ECO:0007669"/>
    <property type="project" value="InterPro"/>
</dbReference>
<evidence type="ECO:0000259" key="10">
    <source>
        <dbReference type="PROSITE" id="PS51194"/>
    </source>
</evidence>
<dbReference type="InterPro" id="IPR000330">
    <property type="entry name" value="SNF2_N"/>
</dbReference>
<protein>
    <submittedName>
        <fullName evidence="11">Predicted protein</fullName>
    </submittedName>
</protein>
<reference evidence="11 12" key="1">
    <citation type="journal article" date="2010" name="Cell">
        <title>The genome of Naegleria gruberi illuminates early eukaryotic versatility.</title>
        <authorList>
            <person name="Fritz-Laylin L.K."/>
            <person name="Prochnik S.E."/>
            <person name="Ginger M.L."/>
            <person name="Dacks J.B."/>
            <person name="Carpenter M.L."/>
            <person name="Field M.C."/>
            <person name="Kuo A."/>
            <person name="Paredez A."/>
            <person name="Chapman J."/>
            <person name="Pham J."/>
            <person name="Shu S."/>
            <person name="Neupane R."/>
            <person name="Cipriano M."/>
            <person name="Mancuso J."/>
            <person name="Tu H."/>
            <person name="Salamov A."/>
            <person name="Lindquist E."/>
            <person name="Shapiro H."/>
            <person name="Lucas S."/>
            <person name="Grigoriev I.V."/>
            <person name="Cande W.Z."/>
            <person name="Fulton C."/>
            <person name="Rokhsar D.S."/>
            <person name="Dawson S.C."/>
        </authorList>
    </citation>
    <scope>NUCLEOTIDE SEQUENCE [LARGE SCALE GENOMIC DNA]</scope>
    <source>
        <strain evidence="11 12">NEG-M</strain>
    </source>
</reference>
<evidence type="ECO:0000259" key="9">
    <source>
        <dbReference type="PROSITE" id="PS51192"/>
    </source>
</evidence>
<dbReference type="GO" id="GO:0005524">
    <property type="term" value="F:ATP binding"/>
    <property type="evidence" value="ECO:0007669"/>
    <property type="project" value="UniProtKB-KW"/>
</dbReference>
<dbReference type="CDD" id="cd18793">
    <property type="entry name" value="SF2_C_SNF"/>
    <property type="match status" value="1"/>
</dbReference>
<dbReference type="SMART" id="SM00506">
    <property type="entry name" value="A1pp"/>
    <property type="match status" value="1"/>
</dbReference>
<accession>D2V921</accession>
<dbReference type="SUPFAM" id="SSF52540">
    <property type="entry name" value="P-loop containing nucleoside triphosphate hydrolases"/>
    <property type="match status" value="2"/>
</dbReference>
<dbReference type="GO" id="GO:0003678">
    <property type="term" value="F:DNA helicase activity"/>
    <property type="evidence" value="ECO:0007669"/>
    <property type="project" value="InterPro"/>
</dbReference>
<feature type="compositionally biased region" description="Acidic residues" evidence="7">
    <location>
        <begin position="29"/>
        <end position="40"/>
    </location>
</feature>
<dbReference type="SMART" id="SM00487">
    <property type="entry name" value="DEXDc"/>
    <property type="match status" value="1"/>
</dbReference>
<dbReference type="Pfam" id="PF00271">
    <property type="entry name" value="Helicase_C"/>
    <property type="match status" value="1"/>
</dbReference>
<dbReference type="GO" id="GO:0005634">
    <property type="term" value="C:nucleus"/>
    <property type="evidence" value="ECO:0007669"/>
    <property type="project" value="UniProtKB-SubCell"/>
</dbReference>
<evidence type="ECO:0000256" key="4">
    <source>
        <dbReference type="ARBA" id="ARBA00022801"/>
    </source>
</evidence>
<dbReference type="GeneID" id="8848810"/>
<feature type="region of interest" description="Disordered" evidence="7">
    <location>
        <begin position="1"/>
        <end position="70"/>
    </location>
</feature>
<feature type="compositionally biased region" description="Acidic residues" evidence="7">
    <location>
        <begin position="800"/>
        <end position="810"/>
    </location>
</feature>
<sequence length="1001" mass="114596">MSKRKKDSIIVDEDEEETRQPRVDHQSEEEFSDIEDEDDSPPPLSDSDHDDDDHNHDHRNKKKKKDLSKLKLQKPKNKTLDFNVFLNRIKSLQIDCECLNEMRDVDQLPNPSSKYLLNSCKLKNHQWQAVSWLKSLLLDNKTHGGILGDDMGLGKTLEVISFFCYWMESTDKESSRKPFLIVSPLSLIENWCLEFNKFCGNSVRVLRYHGNQEERAELQDTLNEEFAESGEFPYDVIVTSYETVTNDESFLSGFEYKCLCVDEAHRLKNPNSILYKALQQIYKYERVILMSGTPLMNNTKELWALLYFCAPTYFDHLFETFDSWFPQQCFLSKSTLKKSISESVDIEEDIDENVEDVDADSVRNNFQIVLKPFLLRRTKNQVLKNDLPPKEEHIIYTRLTTLQKKFYKGFLMADRNAIGKKNSRGLSNVLMSLRKCCDHPYMFEGAEEEPFVEGEHIVNNSGKMIILDKLLKKLKQEGHKVLIFSQMTQMLDILQDYFSFRKWNYERLDGSVRGEERFEAIKSFTDKDVFVFLLSTRAGGVGLNLTSADTVIFMDMDMNPQMDLQAQARCHRIGQDKPVTVYRLVTESSVEEVILKRSMKKIALSINTIDTSSAVSNAFDSSSDEKLSSDTIMEMISFGLHKIMDSTSDVSAEESDEKLLGITIDELLAKKGPKRLSLSLESAAESLQDVESGSIYMYDGIDYRPKTTSSSKDVEALQNLLGDAGIDLCSQKTDHHTKSKKKKAAPKKKPKKKEVEKDESLILSPSDDEDDDGYISPISTRTRGSKRNATTKRRKIKTSDDEDEESEYDEFDPHLIEIPDDWELDLYLMEKQFNKEEDDEPFSPITSDSNTIQYVKGDVTQPEKYEHSGTRFIVNVISDFGQFPNAGISKHITSKYGKKIKLIYENACEQDLISVGEAQLTPVKSKKGSTYIVNVIAQHYEKSKGHGPIINSALEIALAKVCYSAVTMDATVHMPRIGFGIQGFDWYSTERIIKVCLLFTF</sequence>
<dbReference type="CDD" id="cd03331">
    <property type="entry name" value="Macro_Poa1p-like_SNF2"/>
    <property type="match status" value="1"/>
</dbReference>
<feature type="compositionally biased region" description="Basic residues" evidence="7">
    <location>
        <begin position="735"/>
        <end position="752"/>
    </location>
</feature>
<feature type="compositionally biased region" description="Basic and acidic residues" evidence="7">
    <location>
        <begin position="18"/>
        <end position="28"/>
    </location>
</feature>
<dbReference type="eggNOG" id="KOG0385">
    <property type="taxonomic scope" value="Eukaryota"/>
</dbReference>
<feature type="region of interest" description="Disordered" evidence="7">
    <location>
        <begin position="731"/>
        <end position="814"/>
    </location>
</feature>
<dbReference type="Pfam" id="PF01661">
    <property type="entry name" value="Macro"/>
    <property type="match status" value="1"/>
</dbReference>
<feature type="compositionally biased region" description="Basic residues" evidence="7">
    <location>
        <begin position="783"/>
        <end position="796"/>
    </location>
</feature>
<evidence type="ECO:0000256" key="7">
    <source>
        <dbReference type="SAM" id="MobiDB-lite"/>
    </source>
</evidence>
<dbReference type="STRING" id="5762.D2V921"/>
<dbReference type="RefSeq" id="XP_002679645.1">
    <property type="nucleotide sequence ID" value="XM_002679599.1"/>
</dbReference>
<dbReference type="Proteomes" id="UP000006671">
    <property type="component" value="Unassembled WGS sequence"/>
</dbReference>
<dbReference type="PROSITE" id="PS51194">
    <property type="entry name" value="HELICASE_CTER"/>
    <property type="match status" value="1"/>
</dbReference>
<dbReference type="SUPFAM" id="SSF52949">
    <property type="entry name" value="Macro domain-like"/>
    <property type="match status" value="1"/>
</dbReference>
<evidence type="ECO:0000256" key="6">
    <source>
        <dbReference type="ARBA" id="ARBA00023242"/>
    </source>
</evidence>
<keyword evidence="4" id="KW-0378">Hydrolase</keyword>
<dbReference type="PROSITE" id="PS51154">
    <property type="entry name" value="MACRO"/>
    <property type="match status" value="1"/>
</dbReference>
<dbReference type="PANTHER" id="PTHR47157:SF1">
    <property type="entry name" value="CHROMODOMAIN-HELICASE-DNA-BINDING PROTEIN 1-LIKE"/>
    <property type="match status" value="1"/>
</dbReference>
<dbReference type="InterPro" id="IPR038718">
    <property type="entry name" value="SNF2-like_sf"/>
</dbReference>
<evidence type="ECO:0000256" key="1">
    <source>
        <dbReference type="ARBA" id="ARBA00004123"/>
    </source>
</evidence>
<dbReference type="InterPro" id="IPR001650">
    <property type="entry name" value="Helicase_C-like"/>
</dbReference>
<dbReference type="InterPro" id="IPR002589">
    <property type="entry name" value="Macro_dom"/>
</dbReference>
<dbReference type="PANTHER" id="PTHR47157">
    <property type="entry name" value="CHROMODOMAIN-HELICASE-DNA-BINDING PROTEIN 1-LIKE"/>
    <property type="match status" value="1"/>
</dbReference>
<evidence type="ECO:0000256" key="3">
    <source>
        <dbReference type="ARBA" id="ARBA00022741"/>
    </source>
</evidence>
<dbReference type="GO" id="GO:0016787">
    <property type="term" value="F:hydrolase activity"/>
    <property type="evidence" value="ECO:0007669"/>
    <property type="project" value="UniProtKB-KW"/>
</dbReference>
<dbReference type="InterPro" id="IPR014001">
    <property type="entry name" value="Helicase_ATP-bd"/>
</dbReference>
<dbReference type="EMBL" id="GG738857">
    <property type="protein sequence ID" value="EFC46901.1"/>
    <property type="molecule type" value="Genomic_DNA"/>
</dbReference>
<dbReference type="PROSITE" id="PS51192">
    <property type="entry name" value="HELICASE_ATP_BIND_1"/>
    <property type="match status" value="1"/>
</dbReference>
<dbReference type="Gene3D" id="3.40.220.10">
    <property type="entry name" value="Leucine Aminopeptidase, subunit E, domain 1"/>
    <property type="match status" value="1"/>
</dbReference>
<dbReference type="CDD" id="cd17919">
    <property type="entry name" value="DEXHc_Snf"/>
    <property type="match status" value="1"/>
</dbReference>
<dbReference type="InterPro" id="IPR031053">
    <property type="entry name" value="ALC1"/>
</dbReference>
<keyword evidence="12" id="KW-1185">Reference proteome</keyword>
<evidence type="ECO:0000256" key="2">
    <source>
        <dbReference type="ARBA" id="ARBA00007025"/>
    </source>
</evidence>
<dbReference type="OrthoDB" id="448448at2759"/>
<keyword evidence="5" id="KW-0067">ATP-binding</keyword>
<name>D2V921_NAEGR</name>
<dbReference type="InterPro" id="IPR043472">
    <property type="entry name" value="Macro_dom-like"/>
</dbReference>
<dbReference type="Gene3D" id="3.40.50.10810">
    <property type="entry name" value="Tandem AAA-ATPase domain"/>
    <property type="match status" value="1"/>
</dbReference>
<comment type="subcellular location">
    <subcellularLocation>
        <location evidence="1">Nucleus</location>
    </subcellularLocation>
</comment>
<dbReference type="VEuPathDB" id="AmoebaDB:NAEGRDRAFT_65361"/>
<evidence type="ECO:0000259" key="8">
    <source>
        <dbReference type="PROSITE" id="PS51154"/>
    </source>
</evidence>